<dbReference type="Gene3D" id="3.90.1200.10">
    <property type="match status" value="1"/>
</dbReference>
<organism evidence="2 3">
    <name type="scientific">Ceratosolen solmsi marchali</name>
    <dbReference type="NCBI Taxonomy" id="326594"/>
    <lineage>
        <taxon>Eukaryota</taxon>
        <taxon>Metazoa</taxon>
        <taxon>Ecdysozoa</taxon>
        <taxon>Arthropoda</taxon>
        <taxon>Hexapoda</taxon>
        <taxon>Insecta</taxon>
        <taxon>Pterygota</taxon>
        <taxon>Neoptera</taxon>
        <taxon>Endopterygota</taxon>
        <taxon>Hymenoptera</taxon>
        <taxon>Apocrita</taxon>
        <taxon>Proctotrupomorpha</taxon>
        <taxon>Chalcidoidea</taxon>
        <taxon>Agaonidae</taxon>
        <taxon>Agaoninae</taxon>
        <taxon>Ceratosolen</taxon>
    </lineage>
</organism>
<dbReference type="SMART" id="SM00587">
    <property type="entry name" value="CHK"/>
    <property type="match status" value="1"/>
</dbReference>
<dbReference type="Pfam" id="PF02958">
    <property type="entry name" value="EcKL"/>
    <property type="match status" value="1"/>
</dbReference>
<dbReference type="InterPro" id="IPR015897">
    <property type="entry name" value="CHK_kinase-like"/>
</dbReference>
<dbReference type="SUPFAM" id="SSF56112">
    <property type="entry name" value="Protein kinase-like (PK-like)"/>
    <property type="match status" value="1"/>
</dbReference>
<dbReference type="InterPro" id="IPR011009">
    <property type="entry name" value="Kinase-like_dom_sf"/>
</dbReference>
<keyword evidence="2" id="KW-1185">Reference proteome</keyword>
<name>A0AAJ6YI30_9HYME</name>
<proteinExistence type="predicted"/>
<sequence>MSLGGSATYLQEGEVVLRDLQGLLRKFLDEQVIVVNFTTSTLLPKGENYGSTILKVEAVIKRSKESSEENLSLVAKMISLIEFQKIHLNNTSSFMKEIYVFEKLIPSYRALEKESGIKDKDLFDILPKYYGGRLNRNQELLNEADEDAVLLMENLKVRHFHSMNRQQGLDYYHAKQAIDQLARFHALGRALKYKNPAFFEEATKIINVSPFKMSTNEFNDIVQHLINMICTDSRIAKYKDRLQNLIDIGCNFITPSEISEPWITFAHGDFWVNNIMFQEESSNIKNIKFVDFQLMKLSSPLNDIPYFICGSVDINTINEHFDDLLDTYYTKFIKVLNSVHCDVSPFTRKTFDENLKLQGQAELLHCLLAVKFFTIEISNELNLDDLKSSIIMKDASNLFLDRSYTIISKFIEKEWI</sequence>
<gene>
    <name evidence="3" type="primary">LOC105362673</name>
</gene>
<accession>A0AAJ6YI30</accession>
<dbReference type="KEGG" id="csol:105362673"/>
<dbReference type="GeneID" id="105362673"/>
<evidence type="ECO:0000313" key="2">
    <source>
        <dbReference type="Proteomes" id="UP000695007"/>
    </source>
</evidence>
<dbReference type="PANTHER" id="PTHR11012:SF55">
    <property type="entry name" value="BHLH DOMAIN-CONTAINING PROTEIN"/>
    <property type="match status" value="1"/>
</dbReference>
<dbReference type="PANTHER" id="PTHR11012">
    <property type="entry name" value="PROTEIN KINASE-LIKE DOMAIN-CONTAINING"/>
    <property type="match status" value="1"/>
</dbReference>
<protein>
    <submittedName>
        <fullName evidence="3">Uncharacterized protein LOC105362673</fullName>
    </submittedName>
</protein>
<dbReference type="InterPro" id="IPR004119">
    <property type="entry name" value="EcKL"/>
</dbReference>
<evidence type="ECO:0000313" key="3">
    <source>
        <dbReference type="RefSeq" id="XP_011498458.1"/>
    </source>
</evidence>
<feature type="domain" description="CHK kinase-like" evidence="1">
    <location>
        <begin position="150"/>
        <end position="338"/>
    </location>
</feature>
<dbReference type="AlphaFoldDB" id="A0AAJ6YI30"/>
<dbReference type="RefSeq" id="XP_011498458.1">
    <property type="nucleotide sequence ID" value="XM_011500156.1"/>
</dbReference>
<dbReference type="Proteomes" id="UP000695007">
    <property type="component" value="Unplaced"/>
</dbReference>
<reference evidence="3" key="1">
    <citation type="submission" date="2025-08" db="UniProtKB">
        <authorList>
            <consortium name="RefSeq"/>
        </authorList>
    </citation>
    <scope>IDENTIFICATION</scope>
</reference>
<evidence type="ECO:0000259" key="1">
    <source>
        <dbReference type="SMART" id="SM00587"/>
    </source>
</evidence>